<keyword evidence="10" id="KW-0862">Zinc</keyword>
<keyword evidence="6" id="KW-0812">Transmembrane</keyword>
<evidence type="ECO:0000313" key="22">
    <source>
        <dbReference type="EMBL" id="KAK2076213.1"/>
    </source>
</evidence>
<evidence type="ECO:0000256" key="17">
    <source>
        <dbReference type="ARBA" id="ARBA00034523"/>
    </source>
</evidence>
<keyword evidence="13" id="KW-0472">Membrane</keyword>
<keyword evidence="14" id="KW-0576">Peroxisome</keyword>
<evidence type="ECO:0000256" key="11">
    <source>
        <dbReference type="ARBA" id="ARBA00022927"/>
    </source>
</evidence>
<dbReference type="PANTHER" id="PTHR48178">
    <property type="entry name" value="PEROXISOME BIOGENESIS FACTOR 2"/>
    <property type="match status" value="1"/>
</dbReference>
<feature type="region of interest" description="Disordered" evidence="20">
    <location>
        <begin position="463"/>
        <end position="483"/>
    </location>
</feature>
<keyword evidence="4" id="KW-0813">Transport</keyword>
<keyword evidence="8 18" id="KW-0863">Zinc-finger</keyword>
<evidence type="ECO:0000256" key="5">
    <source>
        <dbReference type="ARBA" id="ARBA00022679"/>
    </source>
</evidence>
<dbReference type="Gene3D" id="3.30.40.10">
    <property type="entry name" value="Zinc/RING finger domain, C3HC4 (zinc finger)"/>
    <property type="match status" value="1"/>
</dbReference>
<feature type="domain" description="RING-type" evidence="21">
    <location>
        <begin position="210"/>
        <end position="252"/>
    </location>
</feature>
<dbReference type="GO" id="GO:0061630">
    <property type="term" value="F:ubiquitin protein ligase activity"/>
    <property type="evidence" value="ECO:0007669"/>
    <property type="project" value="UniProtKB-EC"/>
</dbReference>
<evidence type="ECO:0000256" key="8">
    <source>
        <dbReference type="ARBA" id="ARBA00022771"/>
    </source>
</evidence>
<feature type="compositionally biased region" description="Low complexity" evidence="20">
    <location>
        <begin position="818"/>
        <end position="835"/>
    </location>
</feature>
<comment type="caution">
    <text evidence="22">The sequence shown here is derived from an EMBL/GenBank/DDBJ whole genome shotgun (WGS) entry which is preliminary data.</text>
</comment>
<evidence type="ECO:0000256" key="16">
    <source>
        <dbReference type="ARBA" id="ARBA00034438"/>
    </source>
</evidence>
<dbReference type="PANTHER" id="PTHR48178:SF1">
    <property type="entry name" value="PEROXISOME BIOGENESIS FACTOR 2"/>
    <property type="match status" value="1"/>
</dbReference>
<dbReference type="Proteomes" id="UP001255856">
    <property type="component" value="Unassembled WGS sequence"/>
</dbReference>
<keyword evidence="9" id="KW-0833">Ubl conjugation pathway</keyword>
<dbReference type="InterPro" id="IPR001841">
    <property type="entry name" value="Znf_RING"/>
</dbReference>
<keyword evidence="19" id="KW-0175">Coiled coil</keyword>
<keyword evidence="23" id="KW-1185">Reference proteome</keyword>
<comment type="subcellular location">
    <subcellularLocation>
        <location evidence="1">Peroxisome membrane</location>
        <topology evidence="1">Multi-pass membrane protein</topology>
    </subcellularLocation>
</comment>
<dbReference type="GO" id="GO:0016558">
    <property type="term" value="P:protein import into peroxisome matrix"/>
    <property type="evidence" value="ECO:0007669"/>
    <property type="project" value="InterPro"/>
</dbReference>
<evidence type="ECO:0000256" key="6">
    <source>
        <dbReference type="ARBA" id="ARBA00022692"/>
    </source>
</evidence>
<dbReference type="SUPFAM" id="SSF57850">
    <property type="entry name" value="RING/U-box"/>
    <property type="match status" value="1"/>
</dbReference>
<keyword evidence="12" id="KW-1133">Transmembrane helix</keyword>
<accession>A0AAD9IEX1</accession>
<keyword evidence="11" id="KW-0653">Protein transport</keyword>
<reference evidence="22" key="1">
    <citation type="submission" date="2021-01" db="EMBL/GenBank/DDBJ databases">
        <authorList>
            <person name="Eckstrom K.M.E."/>
        </authorList>
    </citation>
    <scope>NUCLEOTIDE SEQUENCE</scope>
    <source>
        <strain evidence="22">UVCC 0001</strain>
    </source>
</reference>
<keyword evidence="5" id="KW-0808">Transferase</keyword>
<evidence type="ECO:0000256" key="20">
    <source>
        <dbReference type="SAM" id="MobiDB-lite"/>
    </source>
</evidence>
<evidence type="ECO:0000256" key="4">
    <source>
        <dbReference type="ARBA" id="ARBA00022448"/>
    </source>
</evidence>
<dbReference type="GO" id="GO:0008270">
    <property type="term" value="F:zinc ion binding"/>
    <property type="evidence" value="ECO:0007669"/>
    <property type="project" value="UniProtKB-KW"/>
</dbReference>
<dbReference type="EC" id="2.3.2.36" evidence="17"/>
<feature type="region of interest" description="Disordered" evidence="20">
    <location>
        <begin position="811"/>
        <end position="852"/>
    </location>
</feature>
<dbReference type="EMBL" id="JASFZW010000011">
    <property type="protein sequence ID" value="KAK2076213.1"/>
    <property type="molecule type" value="Genomic_DNA"/>
</dbReference>
<comment type="similarity">
    <text evidence="3">Belongs to the pex2/pex10/pex12 family.</text>
</comment>
<evidence type="ECO:0000256" key="2">
    <source>
        <dbReference type="ARBA" id="ARBA00004906"/>
    </source>
</evidence>
<evidence type="ECO:0000256" key="3">
    <source>
        <dbReference type="ARBA" id="ARBA00008704"/>
    </source>
</evidence>
<evidence type="ECO:0000256" key="13">
    <source>
        <dbReference type="ARBA" id="ARBA00023136"/>
    </source>
</evidence>
<evidence type="ECO:0000313" key="23">
    <source>
        <dbReference type="Proteomes" id="UP001255856"/>
    </source>
</evidence>
<dbReference type="PROSITE" id="PS50089">
    <property type="entry name" value="ZF_RING_2"/>
    <property type="match status" value="1"/>
</dbReference>
<evidence type="ECO:0000256" key="12">
    <source>
        <dbReference type="ARBA" id="ARBA00022989"/>
    </source>
</evidence>
<proteinExistence type="inferred from homology"/>
<organism evidence="22 23">
    <name type="scientific">Prototheca wickerhamii</name>
    <dbReference type="NCBI Taxonomy" id="3111"/>
    <lineage>
        <taxon>Eukaryota</taxon>
        <taxon>Viridiplantae</taxon>
        <taxon>Chlorophyta</taxon>
        <taxon>core chlorophytes</taxon>
        <taxon>Trebouxiophyceae</taxon>
        <taxon>Chlorellales</taxon>
        <taxon>Chlorellaceae</taxon>
        <taxon>Prototheca</taxon>
    </lineage>
</organism>
<dbReference type="Pfam" id="PF04757">
    <property type="entry name" value="Pex2_Pex12"/>
    <property type="match status" value="1"/>
</dbReference>
<name>A0AAD9IEX1_PROWI</name>
<evidence type="ECO:0000256" key="1">
    <source>
        <dbReference type="ARBA" id="ARBA00004585"/>
    </source>
</evidence>
<evidence type="ECO:0000256" key="10">
    <source>
        <dbReference type="ARBA" id="ARBA00022833"/>
    </source>
</evidence>
<sequence>MRSSQMDAARLDDELKLMLQEQFLGAFSLFPKGDPLPGMALMNLRYRDERSAAPSASGVDGAPLSVGQRAGFGAGSVLLRYCWARAGQAVTSGEAAADAWREAAWRAMRRVEGAYRALSLLNALVFLREGRFRSLLERLVGARAVYRHTNAPRAVSYEYLNRQLVWGELSELLLFMLPLFNTDAVKRGLRRLLPRPAAGVAAGTGRQSACGICGAAFPLPLPAVALPCGHVHCYFCLRASTQADPDFECPACGKRVSALARARPSDAAAGAARGGAGKEQGPMMTAIPHCLRHLRTETEIAYHRARELLPALERAQEQYYAAQAPAQAAADSLKHCREEAERLQKEAAALSAAVEADVAAALGGAAGATWSLMEEHALWLLRGWWQGHAGANWHLLPPQRLAHDGSLPAGTQLLALSACFHGEGGRPTTVTALVAATELLHPEADCDWALRLHWAAQGWQPPPAGWRTDPDLSQPAPGSNAQETPLLRRRPLLATGEACCLNILHSCLIELPLQGGMQFVLRRGFDWIKAHHFRDFWVDFSHAVSWFQGQQAPAALAGDGLDNWDWARTILQRKGFEAASLPADAGTPAWVRGCREFVVAPEADEERAAAAPDITPQHRRADRLLVLARALDRATAEAAAGNGAARAARATARRPAPPSWPRPNEALQRALASLGERTSALDREVERAMEAARKGVANLRGRLTEVTQSDLEALAGQVAANGHRGARRAPPGNGGLWNGLPWLSPRRGAEAEAAAPAAGAFPGPSTELEFVSQVSAQLAGFDAAVLAQVFLGVETVVVGIAVAEAFPRRRAGPRAERALGPGALPPRRLARPAPGWSTDAPPGSEAPSGGCTDVPLAKYNMTSDDGSPVFVDPVLNAAVIRLPRDALRGMAGLEFLLRSQDGRWMPVLLPEEGGRTNLYVPLPA</sequence>
<evidence type="ECO:0000256" key="15">
    <source>
        <dbReference type="ARBA" id="ARBA00032511"/>
    </source>
</evidence>
<feature type="coiled-coil region" evidence="19">
    <location>
        <begin position="326"/>
        <end position="353"/>
    </location>
</feature>
<dbReference type="AlphaFoldDB" id="A0AAD9IEX1"/>
<evidence type="ECO:0000256" key="7">
    <source>
        <dbReference type="ARBA" id="ARBA00022723"/>
    </source>
</evidence>
<evidence type="ECO:0000256" key="18">
    <source>
        <dbReference type="PROSITE-ProRule" id="PRU00175"/>
    </source>
</evidence>
<dbReference type="GO" id="GO:0005778">
    <property type="term" value="C:peroxisomal membrane"/>
    <property type="evidence" value="ECO:0007669"/>
    <property type="project" value="UniProtKB-SubCell"/>
</dbReference>
<gene>
    <name evidence="22" type="ORF">QBZ16_001145</name>
</gene>
<comment type="pathway">
    <text evidence="2">Protein modification; protein ubiquitination.</text>
</comment>
<evidence type="ECO:0000256" key="19">
    <source>
        <dbReference type="SAM" id="Coils"/>
    </source>
</evidence>
<dbReference type="InterPro" id="IPR025654">
    <property type="entry name" value="PEX2/10"/>
</dbReference>
<dbReference type="InterPro" id="IPR013083">
    <property type="entry name" value="Znf_RING/FYVE/PHD"/>
</dbReference>
<evidence type="ECO:0000256" key="14">
    <source>
        <dbReference type="ARBA" id="ARBA00023140"/>
    </source>
</evidence>
<feature type="compositionally biased region" description="Low complexity" evidence="20">
    <location>
        <begin position="640"/>
        <end position="654"/>
    </location>
</feature>
<dbReference type="SMART" id="SM00184">
    <property type="entry name" value="RING"/>
    <property type="match status" value="1"/>
</dbReference>
<dbReference type="InterPro" id="IPR006845">
    <property type="entry name" value="Pex_N"/>
</dbReference>
<evidence type="ECO:0000259" key="21">
    <source>
        <dbReference type="PROSITE" id="PS50089"/>
    </source>
</evidence>
<evidence type="ECO:0000256" key="9">
    <source>
        <dbReference type="ARBA" id="ARBA00022786"/>
    </source>
</evidence>
<comment type="catalytic activity">
    <reaction evidence="16">
        <text>[E2 ubiquitin-conjugating enzyme]-S-ubiquitinyl-L-cysteine + [acceptor protein]-L-cysteine = [E2 ubiquitin-conjugating enzyme]-L-cysteine + [acceptor protein]-S-ubiquitinyl-L-cysteine.</text>
        <dbReference type="EC" id="2.3.2.36"/>
    </reaction>
</comment>
<feature type="region of interest" description="Disordered" evidence="20">
    <location>
        <begin position="640"/>
        <end position="664"/>
    </location>
</feature>
<protein>
    <recommendedName>
        <fullName evidence="17">RING-type E3 ubiquitin transferase (cysteine targeting)</fullName>
        <ecNumber evidence="17">2.3.2.36</ecNumber>
    </recommendedName>
    <alternativeName>
        <fullName evidence="15">Peroxin-2</fullName>
    </alternativeName>
</protein>
<keyword evidence="7" id="KW-0479">Metal-binding</keyword>